<evidence type="ECO:0000313" key="1">
    <source>
        <dbReference type="EMBL" id="GGK76098.1"/>
    </source>
</evidence>
<evidence type="ECO:0000313" key="2">
    <source>
        <dbReference type="Proteomes" id="UP000627984"/>
    </source>
</evidence>
<dbReference type="AlphaFoldDB" id="A0AA37BIG0"/>
<reference evidence="1" key="2">
    <citation type="submission" date="2022-09" db="EMBL/GenBank/DDBJ databases">
        <authorList>
            <person name="Sun Q."/>
            <person name="Ohkuma M."/>
        </authorList>
    </citation>
    <scope>NUCLEOTIDE SEQUENCE</scope>
    <source>
        <strain evidence="1">JCM 3093</strain>
    </source>
</reference>
<organism evidence="1 2">
    <name type="scientific">Planomonospora parontospora</name>
    <dbReference type="NCBI Taxonomy" id="58119"/>
    <lineage>
        <taxon>Bacteria</taxon>
        <taxon>Bacillati</taxon>
        <taxon>Actinomycetota</taxon>
        <taxon>Actinomycetes</taxon>
        <taxon>Streptosporangiales</taxon>
        <taxon>Streptosporangiaceae</taxon>
        <taxon>Planomonospora</taxon>
    </lineage>
</organism>
<dbReference type="Proteomes" id="UP000627984">
    <property type="component" value="Unassembled WGS sequence"/>
</dbReference>
<protein>
    <submittedName>
        <fullName evidence="1">Uncharacterized protein</fullName>
    </submittedName>
</protein>
<reference evidence="1" key="1">
    <citation type="journal article" date="2014" name="Int. J. Syst. Evol. Microbiol.">
        <title>Complete genome sequence of Corynebacterium casei LMG S-19264T (=DSM 44701T), isolated from a smear-ripened cheese.</title>
        <authorList>
            <consortium name="US DOE Joint Genome Institute (JGI-PGF)"/>
            <person name="Walter F."/>
            <person name="Albersmeier A."/>
            <person name="Kalinowski J."/>
            <person name="Ruckert C."/>
        </authorList>
    </citation>
    <scope>NUCLEOTIDE SEQUENCE</scope>
    <source>
        <strain evidence="1">JCM 3093</strain>
    </source>
</reference>
<accession>A0AA37BIG0</accession>
<gene>
    <name evidence="1" type="ORF">GCM10010126_39130</name>
</gene>
<proteinExistence type="predicted"/>
<dbReference type="EMBL" id="BMQD01000012">
    <property type="protein sequence ID" value="GGK76098.1"/>
    <property type="molecule type" value="Genomic_DNA"/>
</dbReference>
<sequence>MIDEAAGDGRETAPWDQEWQGRHEGWIETGPNALVCTTPRDLTAHVRLELWSDRPPACDRLRVR</sequence>
<comment type="caution">
    <text evidence="1">The sequence shown here is derived from an EMBL/GenBank/DDBJ whole genome shotgun (WGS) entry which is preliminary data.</text>
</comment>
<name>A0AA37BIG0_9ACTN</name>